<dbReference type="EMBL" id="LAOJ01000001">
    <property type="protein sequence ID" value="KJV92140.1"/>
    <property type="molecule type" value="Genomic_DNA"/>
</dbReference>
<comment type="caution">
    <text evidence="1">The sequence shown here is derived from an EMBL/GenBank/DDBJ whole genome shotgun (WGS) entry which is preliminary data.</text>
</comment>
<sequence>MLDTLLIEGTIEIYVYVQENDTLYIRRLKESEDRLLSSAIFCEKLLNSNNLKLSDEIKALNIRKFIQETTRYYDWEEATEYGANSGIIE</sequence>
<protein>
    <submittedName>
        <fullName evidence="1">Uncharacterized protein</fullName>
    </submittedName>
</protein>
<proteinExistence type="predicted"/>
<organism evidence="1 2">
    <name type="scientific">Rickettsia bellii str. RML Mogi</name>
    <dbReference type="NCBI Taxonomy" id="1359194"/>
    <lineage>
        <taxon>Bacteria</taxon>
        <taxon>Pseudomonadati</taxon>
        <taxon>Pseudomonadota</taxon>
        <taxon>Alphaproteobacteria</taxon>
        <taxon>Rickettsiales</taxon>
        <taxon>Rickettsiaceae</taxon>
        <taxon>Rickettsieae</taxon>
        <taxon>Rickettsia</taxon>
        <taxon>belli group</taxon>
    </lineage>
</organism>
<dbReference type="AlphaFoldDB" id="A0A0F3QHT9"/>
<evidence type="ECO:0000313" key="1">
    <source>
        <dbReference type="EMBL" id="KJV92140.1"/>
    </source>
</evidence>
<name>A0A0F3QHT9_RICBE</name>
<accession>A0A0F3QHT9</accession>
<evidence type="ECO:0000313" key="2">
    <source>
        <dbReference type="Proteomes" id="UP000033689"/>
    </source>
</evidence>
<dbReference type="Proteomes" id="UP000033689">
    <property type="component" value="Unassembled WGS sequence"/>
</dbReference>
<reference evidence="1 2" key="1">
    <citation type="submission" date="2015-02" db="EMBL/GenBank/DDBJ databases">
        <title>Genome Sequencing of Rickettsiales.</title>
        <authorList>
            <person name="Daugherty S.C."/>
            <person name="Su Q."/>
            <person name="Abolude K."/>
            <person name="Beier-Sexton M."/>
            <person name="Carlyon J.A."/>
            <person name="Carter R."/>
            <person name="Day N.P."/>
            <person name="Dumler S.J."/>
            <person name="Dyachenko V."/>
            <person name="Godinez A."/>
            <person name="Kurtti T.J."/>
            <person name="Lichay M."/>
            <person name="Mullins K.E."/>
            <person name="Ott S."/>
            <person name="Pappas-Brown V."/>
            <person name="Paris D.H."/>
            <person name="Patel P."/>
            <person name="Richards A.L."/>
            <person name="Sadzewicz L."/>
            <person name="Sears K."/>
            <person name="Seidman D."/>
            <person name="Sengamalay N."/>
            <person name="Stenos J."/>
            <person name="Tallon L.J."/>
            <person name="Vincent G."/>
            <person name="Fraser C.M."/>
            <person name="Munderloh U."/>
            <person name="Dunning-Hotopp J.C."/>
        </authorList>
    </citation>
    <scope>NUCLEOTIDE SEQUENCE [LARGE SCALE GENOMIC DNA]</scope>
    <source>
        <strain evidence="1 2">RML Mogi</strain>
    </source>
</reference>
<dbReference type="STRING" id="33990.A3306_00175"/>
<dbReference type="RefSeq" id="WP_011477116.1">
    <property type="nucleotide sequence ID" value="NZ_LAOJ01000001.1"/>
</dbReference>
<gene>
    <name evidence="1" type="ORF">RBEMOGI_0762</name>
</gene>
<dbReference type="PATRIC" id="fig|1359194.3.peg.771"/>